<dbReference type="SUPFAM" id="SSF48371">
    <property type="entry name" value="ARM repeat"/>
    <property type="match status" value="1"/>
</dbReference>
<keyword evidence="2" id="KW-1185">Reference proteome</keyword>
<dbReference type="VEuPathDB" id="PiroplasmaDB:TA05140"/>
<dbReference type="InterPro" id="IPR016024">
    <property type="entry name" value="ARM-type_fold"/>
</dbReference>
<name>Q4UCV4_THEAN</name>
<dbReference type="KEGG" id="tan:TA05140"/>
<dbReference type="EMBL" id="CR940352">
    <property type="protein sequence ID" value="CAI75347.1"/>
    <property type="molecule type" value="Genomic_DNA"/>
</dbReference>
<dbReference type="OrthoDB" id="10417852at2759"/>
<dbReference type="OMA" id="HHFVYNC"/>
<gene>
    <name evidence="1" type="ORF">TA05140</name>
</gene>
<protein>
    <submittedName>
        <fullName evidence="1">Uncharacterized protein</fullName>
    </submittedName>
</protein>
<dbReference type="Proteomes" id="UP000001950">
    <property type="component" value="Chromosome 3"/>
</dbReference>
<dbReference type="GeneID" id="3864750"/>
<proteinExistence type="predicted"/>
<dbReference type="InParanoid" id="Q4UCV4"/>
<dbReference type="eggNOG" id="ENOG502SQG9">
    <property type="taxonomic scope" value="Eukaryota"/>
</dbReference>
<dbReference type="AlphaFoldDB" id="Q4UCV4"/>
<evidence type="ECO:0000313" key="2">
    <source>
        <dbReference type="Proteomes" id="UP000001950"/>
    </source>
</evidence>
<sequence>MIKNYLDIDDILFNSDIQDINNKINKHKKASSASLEEEVTKFINDTCKILEKLLNKELSSNECLIVIKNNFNKIIKCSRQSTVTNHILNNVFNLLYEKFILIIIYICKSNADQQIIQATSNLIYNAISHIYHHLFSLNNKNEASQNNQNRLLIHIWDILLLLIYSKDKRLRTNTCQFLHHFVYNCCIDEIVINSDLYHKHIKHILNLFLTNVSSTSGVGSSGSSGSKDKINLCIILVKLLQSFQASLF</sequence>
<organism evidence="1 2">
    <name type="scientific">Theileria annulata</name>
    <dbReference type="NCBI Taxonomy" id="5874"/>
    <lineage>
        <taxon>Eukaryota</taxon>
        <taxon>Sar</taxon>
        <taxon>Alveolata</taxon>
        <taxon>Apicomplexa</taxon>
        <taxon>Aconoidasida</taxon>
        <taxon>Piroplasmida</taxon>
        <taxon>Theileriidae</taxon>
        <taxon>Theileria</taxon>
    </lineage>
</organism>
<evidence type="ECO:0000313" key="1">
    <source>
        <dbReference type="EMBL" id="CAI75347.1"/>
    </source>
</evidence>
<accession>Q4UCV4</accession>
<dbReference type="RefSeq" id="XP_954823.1">
    <property type="nucleotide sequence ID" value="XM_949730.1"/>
</dbReference>
<reference evidence="1 2" key="1">
    <citation type="journal article" date="2005" name="Science">
        <title>Genome of the host-cell transforming parasite Theileria annulata compared with T. parva.</title>
        <authorList>
            <person name="Pain A."/>
            <person name="Renauld H."/>
            <person name="Berriman M."/>
            <person name="Murphy L."/>
            <person name="Yeats C.A."/>
            <person name="Weir W."/>
            <person name="Kerhornou A."/>
            <person name="Aslett M."/>
            <person name="Bishop R."/>
            <person name="Bouchier C."/>
            <person name="Cochet M."/>
            <person name="Coulson R.M.R."/>
            <person name="Cronin A."/>
            <person name="de Villiers E.P."/>
            <person name="Fraser A."/>
            <person name="Fosker N."/>
            <person name="Gardner M."/>
            <person name="Goble A."/>
            <person name="Griffiths-Jones S."/>
            <person name="Harris D.E."/>
            <person name="Katzer F."/>
            <person name="Larke N."/>
            <person name="Lord A."/>
            <person name="Maser P."/>
            <person name="McKellar S."/>
            <person name="Mooney P."/>
            <person name="Morton F."/>
            <person name="Nene V."/>
            <person name="O'Neil S."/>
            <person name="Price C."/>
            <person name="Quail M.A."/>
            <person name="Rabbinowitsch E."/>
            <person name="Rawlings N.D."/>
            <person name="Rutter S."/>
            <person name="Saunders D."/>
            <person name="Seeger K."/>
            <person name="Shah T."/>
            <person name="Squares R."/>
            <person name="Squares S."/>
            <person name="Tivey A."/>
            <person name="Walker A.R."/>
            <person name="Woodward J."/>
            <person name="Dobbelaere D.A.E."/>
            <person name="Langsley G."/>
            <person name="Rajandream M.A."/>
            <person name="McKeever D."/>
            <person name="Shiels B."/>
            <person name="Tait A."/>
            <person name="Barrell B.G."/>
            <person name="Hall N."/>
        </authorList>
    </citation>
    <scope>NUCLEOTIDE SEQUENCE [LARGE SCALE GENOMIC DNA]</scope>
    <source>
        <strain evidence="2">Ankara</strain>
    </source>
</reference>